<reference evidence="1 2" key="1">
    <citation type="submission" date="2023-05" db="EMBL/GenBank/DDBJ databases">
        <title>Chelatococcus sp. nov., a moderately thermophilic bacterium isolated from hot spring microbial mat.</title>
        <authorList>
            <person name="Hu C.-J."/>
            <person name="Li W.-J."/>
        </authorList>
    </citation>
    <scope>NUCLEOTIDE SEQUENCE [LARGE SCALE GENOMIC DNA]</scope>
    <source>
        <strain evidence="1 2">SYSU G07232</strain>
    </source>
</reference>
<dbReference type="Pfam" id="PF08734">
    <property type="entry name" value="GYD"/>
    <property type="match status" value="1"/>
</dbReference>
<keyword evidence="2" id="KW-1185">Reference proteome</keyword>
<dbReference type="Proteomes" id="UP001321492">
    <property type="component" value="Unassembled WGS sequence"/>
</dbReference>
<dbReference type="RefSeq" id="WP_283739618.1">
    <property type="nucleotide sequence ID" value="NZ_JASJEV010000002.1"/>
</dbReference>
<organism evidence="1 2">
    <name type="scientific">Chelatococcus albus</name>
    <dbReference type="NCBI Taxonomy" id="3047466"/>
    <lineage>
        <taxon>Bacteria</taxon>
        <taxon>Pseudomonadati</taxon>
        <taxon>Pseudomonadota</taxon>
        <taxon>Alphaproteobacteria</taxon>
        <taxon>Hyphomicrobiales</taxon>
        <taxon>Chelatococcaceae</taxon>
        <taxon>Chelatococcus</taxon>
    </lineage>
</organism>
<gene>
    <name evidence="1" type="ORF">QNA08_05265</name>
</gene>
<proteinExistence type="predicted"/>
<comment type="caution">
    <text evidence="1">The sequence shown here is derived from an EMBL/GenBank/DDBJ whole genome shotgun (WGS) entry which is preliminary data.</text>
</comment>
<accession>A0ABT7AE51</accession>
<dbReference type="EMBL" id="JASJEV010000002">
    <property type="protein sequence ID" value="MDJ1157639.1"/>
    <property type="molecule type" value="Genomic_DNA"/>
</dbReference>
<evidence type="ECO:0000313" key="2">
    <source>
        <dbReference type="Proteomes" id="UP001321492"/>
    </source>
</evidence>
<name>A0ABT7AE51_9HYPH</name>
<evidence type="ECO:0000313" key="1">
    <source>
        <dbReference type="EMBL" id="MDJ1157639.1"/>
    </source>
</evidence>
<dbReference type="InterPro" id="IPR014845">
    <property type="entry name" value="GYD/TTHA1554"/>
</dbReference>
<sequence>MPVFVMLTRISPEAVRAPKALEELEKQVMARIREQCPTVEWLGSYAVLGPHDYVDIFRADGVETATKVSTLIRTFGHAQTEIWAATEWDRFKDLIRDLPGTAP</sequence>
<protein>
    <submittedName>
        <fullName evidence="1">GYD domain-containing protein</fullName>
    </submittedName>
</protein>